<evidence type="ECO:0000256" key="1">
    <source>
        <dbReference type="SAM" id="SignalP"/>
    </source>
</evidence>
<dbReference type="Pfam" id="PF05229">
    <property type="entry name" value="SCPU"/>
    <property type="match status" value="2"/>
</dbReference>
<dbReference type="EMBL" id="FNSL01000001">
    <property type="protein sequence ID" value="SEB72257.1"/>
    <property type="molecule type" value="Genomic_DNA"/>
</dbReference>
<feature type="domain" description="Spore coat protein U/FanG" evidence="2">
    <location>
        <begin position="187"/>
        <end position="314"/>
    </location>
</feature>
<keyword evidence="1" id="KW-0732">Signal</keyword>
<keyword evidence="3" id="KW-0167">Capsid protein</keyword>
<dbReference type="PANTHER" id="PTHR37089:SF4">
    <property type="entry name" value="EXPORTED PROTEIN"/>
    <property type="match status" value="1"/>
</dbReference>
<name>A0A1H4LNQ5_9HYPH</name>
<sequence>MQIDFLSKPMLAAAMLACLASGQVKAQSCSFGISGMSFGQIDTLSGAPADSSTSMSINCSGLPLARILICPGIGSGSGGATASARQLASGGNQLDYQLYVDSGRSVVWGSNSWPFAPGPPAYPLTLGVLGQGSGTVMIYGRLFGGQASAPPGSYLSSFSGSDVEVRYRYTASSDCSTSLGNVERPGFTVSATVPANCQVNTQDVDFGAQGVLATNIDATGGVDVTCTPGSAYTISLDGGNAAAPPTQREMSKGAETVIYGLYRDAARSQPWGSTVGTTVSGSGSGSGQSFTVYGRVPPQHTPSPGTYVDTVVVTVTY</sequence>
<evidence type="ECO:0000313" key="4">
    <source>
        <dbReference type="Proteomes" id="UP000199064"/>
    </source>
</evidence>
<dbReference type="InterPro" id="IPR053167">
    <property type="entry name" value="Spore_coat_component"/>
</dbReference>
<proteinExistence type="predicted"/>
<evidence type="ECO:0000313" key="3">
    <source>
        <dbReference type="EMBL" id="SEB72257.1"/>
    </source>
</evidence>
<dbReference type="InterPro" id="IPR007893">
    <property type="entry name" value="Spore_coat_U/FanG"/>
</dbReference>
<dbReference type="PANTHER" id="PTHR37089">
    <property type="entry name" value="PROTEIN U-RELATED"/>
    <property type="match status" value="1"/>
</dbReference>
<feature type="domain" description="Spore coat protein U/FanG" evidence="2">
    <location>
        <begin position="23"/>
        <end position="156"/>
    </location>
</feature>
<feature type="chain" id="PRO_5011714055" evidence="1">
    <location>
        <begin position="27"/>
        <end position="317"/>
    </location>
</feature>
<feature type="signal peptide" evidence="1">
    <location>
        <begin position="1"/>
        <end position="26"/>
    </location>
</feature>
<gene>
    <name evidence="3" type="ORF">SAMN05216452_2919</name>
</gene>
<accession>A0A1H4LNQ5</accession>
<keyword evidence="3" id="KW-0946">Virion</keyword>
<dbReference type="Proteomes" id="UP000199064">
    <property type="component" value="Unassembled WGS sequence"/>
</dbReference>
<reference evidence="4" key="1">
    <citation type="submission" date="2016-10" db="EMBL/GenBank/DDBJ databases">
        <authorList>
            <person name="Varghese N."/>
            <person name="Submissions S."/>
        </authorList>
    </citation>
    <scope>NUCLEOTIDE SEQUENCE [LARGE SCALE GENOMIC DNA]</scope>
    <source>
        <strain evidence="4">ES.061</strain>
    </source>
</reference>
<organism evidence="3 4">
    <name type="scientific">Nitratireductor aquibiodomus</name>
    <dbReference type="NCBI Taxonomy" id="204799"/>
    <lineage>
        <taxon>Bacteria</taxon>
        <taxon>Pseudomonadati</taxon>
        <taxon>Pseudomonadota</taxon>
        <taxon>Alphaproteobacteria</taxon>
        <taxon>Hyphomicrobiales</taxon>
        <taxon>Phyllobacteriaceae</taxon>
        <taxon>Nitratireductor</taxon>
    </lineage>
</organism>
<dbReference type="SMART" id="SM00972">
    <property type="entry name" value="SCPU"/>
    <property type="match status" value="2"/>
</dbReference>
<keyword evidence="4" id="KW-1185">Reference proteome</keyword>
<evidence type="ECO:0000259" key="2">
    <source>
        <dbReference type="Pfam" id="PF05229"/>
    </source>
</evidence>
<dbReference type="AlphaFoldDB" id="A0A1H4LNQ5"/>
<protein>
    <submittedName>
        <fullName evidence="3">Spore coat protein U (SCPU) domain-containing protein</fullName>
    </submittedName>
</protein>